<dbReference type="Pfam" id="PF10677">
    <property type="entry name" value="DUF2490"/>
    <property type="match status" value="1"/>
</dbReference>
<accession>A0A6I4NTJ2</accession>
<keyword evidence="1" id="KW-0732">Signal</keyword>
<dbReference type="RefSeq" id="WP_160374432.1">
    <property type="nucleotide sequence ID" value="NZ_WSTB01000004.1"/>
</dbReference>
<evidence type="ECO:0000256" key="1">
    <source>
        <dbReference type="SAM" id="SignalP"/>
    </source>
</evidence>
<evidence type="ECO:0000313" key="2">
    <source>
        <dbReference type="EMBL" id="MWB94427.1"/>
    </source>
</evidence>
<dbReference type="EMBL" id="WSTB01000004">
    <property type="protein sequence ID" value="MWB94427.1"/>
    <property type="molecule type" value="Genomic_DNA"/>
</dbReference>
<sequence>MCWQKLLKYTIIFFLAFANHITYAQKEKLNQFTTELLFNGTLSEKWATEFYYNRTSSSTLNNSNIFHEPVQSSFSGWANYYFSPRWKFTGGIAFYDNKNAPDIGQFDAPEWRFTLQGTYFFHKIGYTLSTRTRTELRNIKNSDDDFEQVFRFRQQVKYLKPINSQLLRQGVFYAFVSDEIYLKSNAKVTGLSFFDKNRFNIGGGYLITEDLQVEVSYLSDYQPRDALTKITNNISIQVSYNNLIRKIRKKIKEAPKPDIAEDSIH</sequence>
<evidence type="ECO:0000313" key="3">
    <source>
        <dbReference type="Proteomes" id="UP000471501"/>
    </source>
</evidence>
<comment type="caution">
    <text evidence="2">The sequence shown here is derived from an EMBL/GenBank/DDBJ whole genome shotgun (WGS) entry which is preliminary data.</text>
</comment>
<feature type="chain" id="PRO_5026021318" evidence="1">
    <location>
        <begin position="25"/>
        <end position="265"/>
    </location>
</feature>
<protein>
    <submittedName>
        <fullName evidence="2">DUF2490 domain-containing protein</fullName>
    </submittedName>
</protein>
<dbReference type="AlphaFoldDB" id="A0A6I4NTJ2"/>
<dbReference type="InterPro" id="IPR019619">
    <property type="entry name" value="DUF2490"/>
</dbReference>
<reference evidence="2 3" key="1">
    <citation type="submission" date="2019-12" db="EMBL/GenBank/DDBJ databases">
        <authorList>
            <person name="Kim Y.S."/>
        </authorList>
    </citation>
    <scope>NUCLEOTIDE SEQUENCE [LARGE SCALE GENOMIC DNA]</scope>
    <source>
        <strain evidence="2 3">GA093</strain>
    </source>
</reference>
<organism evidence="2 3">
    <name type="scientific">Flavobacterium hydrocarbonoxydans</name>
    <dbReference type="NCBI Taxonomy" id="2683249"/>
    <lineage>
        <taxon>Bacteria</taxon>
        <taxon>Pseudomonadati</taxon>
        <taxon>Bacteroidota</taxon>
        <taxon>Flavobacteriia</taxon>
        <taxon>Flavobacteriales</taxon>
        <taxon>Flavobacteriaceae</taxon>
        <taxon>Flavobacterium</taxon>
    </lineage>
</organism>
<keyword evidence="3" id="KW-1185">Reference proteome</keyword>
<feature type="signal peptide" evidence="1">
    <location>
        <begin position="1"/>
        <end position="24"/>
    </location>
</feature>
<proteinExistence type="predicted"/>
<dbReference type="Proteomes" id="UP000471501">
    <property type="component" value="Unassembled WGS sequence"/>
</dbReference>
<dbReference type="SUPFAM" id="SSF56935">
    <property type="entry name" value="Porins"/>
    <property type="match status" value="1"/>
</dbReference>
<gene>
    <name evidence="2" type="ORF">GON26_08635</name>
</gene>
<name>A0A6I4NTJ2_9FLAO</name>